<dbReference type="Proteomes" id="UP000027222">
    <property type="component" value="Unassembled WGS sequence"/>
</dbReference>
<keyword evidence="8" id="KW-1185">Reference proteome</keyword>
<keyword evidence="3 6" id="KW-0812">Transmembrane</keyword>
<evidence type="ECO:0000256" key="3">
    <source>
        <dbReference type="ARBA" id="ARBA00022692"/>
    </source>
</evidence>
<protein>
    <recommendedName>
        <fullName evidence="9">Magnesium transporter</fullName>
    </recommendedName>
</protein>
<evidence type="ECO:0000256" key="2">
    <source>
        <dbReference type="ARBA" id="ARBA00006109"/>
    </source>
</evidence>
<sequence length="109" mass="12300">MLGRVFLFVATIAIFHAAFSTYEHLSRLKALERPEGPIPQDIVLETFIALLLGILGACLTTPPFKEITWSSEMRKHKIDEMDSRLGFASYVNRGKQMFSKPIPMSKTAQ</sequence>
<accession>A0A067TP01</accession>
<name>A0A067TP01_GALM3</name>
<evidence type="ECO:0000256" key="4">
    <source>
        <dbReference type="ARBA" id="ARBA00022989"/>
    </source>
</evidence>
<dbReference type="EMBL" id="KL142371">
    <property type="protein sequence ID" value="KDR80703.1"/>
    <property type="molecule type" value="Genomic_DNA"/>
</dbReference>
<evidence type="ECO:0000256" key="1">
    <source>
        <dbReference type="ARBA" id="ARBA00004127"/>
    </source>
</evidence>
<dbReference type="InterPro" id="IPR018937">
    <property type="entry name" value="MMgT"/>
</dbReference>
<dbReference type="OrthoDB" id="44756at2759"/>
<gene>
    <name evidence="7" type="ORF">GALMADRAFT_61053</name>
</gene>
<evidence type="ECO:0000313" key="7">
    <source>
        <dbReference type="EMBL" id="KDR80703.1"/>
    </source>
</evidence>
<proteinExistence type="inferred from homology"/>
<feature type="transmembrane region" description="Helical" evidence="6">
    <location>
        <begin position="44"/>
        <end position="64"/>
    </location>
</feature>
<keyword evidence="5 6" id="KW-0472">Membrane</keyword>
<comment type="subcellular location">
    <subcellularLocation>
        <location evidence="1">Endomembrane system</location>
        <topology evidence="1">Multi-pass membrane protein</topology>
    </subcellularLocation>
</comment>
<organism evidence="7 8">
    <name type="scientific">Galerina marginata (strain CBS 339.88)</name>
    <dbReference type="NCBI Taxonomy" id="685588"/>
    <lineage>
        <taxon>Eukaryota</taxon>
        <taxon>Fungi</taxon>
        <taxon>Dikarya</taxon>
        <taxon>Basidiomycota</taxon>
        <taxon>Agaricomycotina</taxon>
        <taxon>Agaricomycetes</taxon>
        <taxon>Agaricomycetidae</taxon>
        <taxon>Agaricales</taxon>
        <taxon>Agaricineae</taxon>
        <taxon>Strophariaceae</taxon>
        <taxon>Galerina</taxon>
    </lineage>
</organism>
<comment type="similarity">
    <text evidence="2">Belongs to the membrane magnesium transporter (TC 1.A.67) family.</text>
</comment>
<evidence type="ECO:0000256" key="6">
    <source>
        <dbReference type="SAM" id="Phobius"/>
    </source>
</evidence>
<keyword evidence="4 6" id="KW-1133">Transmembrane helix</keyword>
<evidence type="ECO:0008006" key="9">
    <source>
        <dbReference type="Google" id="ProtNLM"/>
    </source>
</evidence>
<dbReference type="STRING" id="685588.A0A067TP01"/>
<evidence type="ECO:0000313" key="8">
    <source>
        <dbReference type="Proteomes" id="UP000027222"/>
    </source>
</evidence>
<dbReference type="Pfam" id="PF10270">
    <property type="entry name" value="MMgT"/>
    <property type="match status" value="1"/>
</dbReference>
<dbReference type="HOGENOM" id="CLU_122437_2_0_1"/>
<dbReference type="AlphaFoldDB" id="A0A067TP01"/>
<evidence type="ECO:0000256" key="5">
    <source>
        <dbReference type="ARBA" id="ARBA00023136"/>
    </source>
</evidence>
<reference evidence="8" key="1">
    <citation type="journal article" date="2014" name="Proc. Natl. Acad. Sci. U.S.A.">
        <title>Extensive sampling of basidiomycete genomes demonstrates inadequacy of the white-rot/brown-rot paradigm for wood decay fungi.</title>
        <authorList>
            <person name="Riley R."/>
            <person name="Salamov A.A."/>
            <person name="Brown D.W."/>
            <person name="Nagy L.G."/>
            <person name="Floudas D."/>
            <person name="Held B.W."/>
            <person name="Levasseur A."/>
            <person name="Lombard V."/>
            <person name="Morin E."/>
            <person name="Otillar R."/>
            <person name="Lindquist E.A."/>
            <person name="Sun H."/>
            <person name="LaButti K.M."/>
            <person name="Schmutz J."/>
            <person name="Jabbour D."/>
            <person name="Luo H."/>
            <person name="Baker S.E."/>
            <person name="Pisabarro A.G."/>
            <person name="Walton J.D."/>
            <person name="Blanchette R.A."/>
            <person name="Henrissat B."/>
            <person name="Martin F."/>
            <person name="Cullen D."/>
            <person name="Hibbett D.S."/>
            <person name="Grigoriev I.V."/>
        </authorList>
    </citation>
    <scope>NUCLEOTIDE SEQUENCE [LARGE SCALE GENOMIC DNA]</scope>
    <source>
        <strain evidence="8">CBS 339.88</strain>
    </source>
</reference>
<dbReference type="GO" id="GO:0012505">
    <property type="term" value="C:endomembrane system"/>
    <property type="evidence" value="ECO:0007669"/>
    <property type="project" value="UniProtKB-SubCell"/>
</dbReference>